<dbReference type="CDD" id="cd06873">
    <property type="entry name" value="PX_SNX13"/>
    <property type="match status" value="1"/>
</dbReference>
<dbReference type="RefSeq" id="XP_002430921.1">
    <property type="nucleotide sequence ID" value="XM_002430876.1"/>
</dbReference>
<dbReference type="Pfam" id="PF08628">
    <property type="entry name" value="Nexin_C"/>
    <property type="match status" value="1"/>
</dbReference>
<evidence type="ECO:0000256" key="2">
    <source>
        <dbReference type="SAM" id="MobiDB-lite"/>
    </source>
</evidence>
<evidence type="ECO:0000259" key="5">
    <source>
        <dbReference type="PROSITE" id="PS50195"/>
    </source>
</evidence>
<dbReference type="HOGENOM" id="CLU_005899_1_0_1"/>
<dbReference type="STRING" id="121224.E0VXS7"/>
<dbReference type="VEuPathDB" id="VectorBase:PHUM504090"/>
<dbReference type="OrthoDB" id="5772781at2759"/>
<keyword evidence="3" id="KW-0472">Membrane</keyword>
<dbReference type="PANTHER" id="PTHR22775">
    <property type="entry name" value="SORTING NEXIN"/>
    <property type="match status" value="1"/>
</dbReference>
<dbReference type="InterPro" id="IPR044926">
    <property type="entry name" value="RGS_subdomain_2"/>
</dbReference>
<dbReference type="PROSITE" id="PS51207">
    <property type="entry name" value="PXA"/>
    <property type="match status" value="1"/>
</dbReference>
<accession>E0VXS7</accession>
<name>E0VXS7_PEDHC</name>
<dbReference type="EnsemblMetazoa" id="PHUM504090-RA">
    <property type="protein sequence ID" value="PHUM504090-PA"/>
    <property type="gene ID" value="PHUM504090"/>
</dbReference>
<dbReference type="Proteomes" id="UP000009046">
    <property type="component" value="Unassembled WGS sequence"/>
</dbReference>
<keyword evidence="3" id="KW-0812">Transmembrane</keyword>
<dbReference type="GO" id="GO:0005769">
    <property type="term" value="C:early endosome"/>
    <property type="evidence" value="ECO:0007669"/>
    <property type="project" value="TreeGrafter"/>
</dbReference>
<dbReference type="InterPro" id="IPR036871">
    <property type="entry name" value="PX_dom_sf"/>
</dbReference>
<dbReference type="EMBL" id="AAZO01006129">
    <property type="status" value="NOT_ANNOTATED_CDS"/>
    <property type="molecule type" value="Genomic_DNA"/>
</dbReference>
<evidence type="ECO:0000313" key="8">
    <source>
        <dbReference type="EnsemblMetazoa" id="PHUM504090-PA"/>
    </source>
</evidence>
<feature type="transmembrane region" description="Helical" evidence="3">
    <location>
        <begin position="12"/>
        <end position="40"/>
    </location>
</feature>
<reference evidence="7" key="1">
    <citation type="submission" date="2007-04" db="EMBL/GenBank/DDBJ databases">
        <title>Annotation of Pediculus humanus corporis strain USDA.</title>
        <authorList>
            <person name="Kirkness E."/>
            <person name="Hannick L."/>
            <person name="Hass B."/>
            <person name="Bruggner R."/>
            <person name="Lawson D."/>
            <person name="Bidwell S."/>
            <person name="Joardar V."/>
            <person name="Caler E."/>
            <person name="Walenz B."/>
            <person name="Inman J."/>
            <person name="Schobel S."/>
            <person name="Galinsky K."/>
            <person name="Amedeo P."/>
            <person name="Strausberg R."/>
        </authorList>
    </citation>
    <scope>NUCLEOTIDE SEQUENCE</scope>
    <source>
        <strain evidence="7">USDA</strain>
    </source>
</reference>
<dbReference type="SMART" id="SM00313">
    <property type="entry name" value="PXA"/>
    <property type="match status" value="1"/>
</dbReference>
<feature type="domain" description="PX" evidence="5">
    <location>
        <begin position="677"/>
        <end position="799"/>
    </location>
</feature>
<dbReference type="Pfam" id="PF02194">
    <property type="entry name" value="PXA"/>
    <property type="match status" value="2"/>
</dbReference>
<dbReference type="PROSITE" id="PS50195">
    <property type="entry name" value="PX"/>
    <property type="match status" value="1"/>
</dbReference>
<dbReference type="eggNOG" id="KOG2101">
    <property type="taxonomic scope" value="Eukaryota"/>
</dbReference>
<sequence>MLFQIFGWGGVLIALWISTFGLSSIFIGFLFLILFIWGVFQYIFVKNEEDVNNWHVKQNIYAEKSTDVISPGIKKIINECSNLKVLPKCDNRLTGSQVIDENLHDIISYLIRDYIYLWYDKVSDNEEFYYHVKNTGQKVIVQVAARIKDVDWIPYLTTRLVDDAASHLRLYRQACAKTKQKQKEIIEAKQKLANEITKPQSLQSFKTTTEQNTASEQKQSHFRNPSGSNIQYNHSRNNSNSGINFSSKSPPGSGSGGGDSGKIKNHNNDSDSSVLDLEGVFFDLELAMEKHILCRDTICIDKEQEKLFLQSLMDVLLLLFLPPDDFHCLSFRLLLRDLLVGGVVLPLFTLITDPDYINLCIIWLCRDFALTPDAFLQTLRTSDSVGELEATKELLAKEIAHLRSRDSGGNDDNFVKQQLSSLLYVNKVLDNRLKRLQEGLDTDSLAECLLTQSSKLVTLTLDFILKNNVALSYFIDYMTSTKEQNYIFLYLNVEGWKLSVRKLLDGLNIKKTNNDDEIYLSGGENMKETAISICDQYLMESANSKIIIEERLLKNLTQRINTETISDDWFDDILNYIYCKLQTNEKFLPGFYKSSNYIKLLSELELLKDSILVEDNDDDSSSLDNISLSDTTSLHSLDNADLNDQMANTSSDENYENVAVVVEKTKDVNSIQKKGKFTLAAEIIDTGVVQDRGKTYGIYALYVCKIYEYGFVDKWHVYRRYSDFYDLQQKVKDSYATLGKLTFPGKKTFHNMERATLEKRMKMLNGYLQVLLQSVEVSDKYPKLLSMLVSFLEPGEYDKCTGPFAKTFDTLVNPLKTSMRTVGQAVRTMPDNFLNTVDEVFDGITKVFQLKNKNFDDPMKVGSFLHQETDDNIPLRIMLLLMDEVFDLKSRNQWLRRRIVTILRQIVRTMFGDIVNKKIVEFVAVLTCPEQVSSYLDTLKQSIWPNGHRAVPTTRDESTKLRTRVMAKTALLSSLSDELKHIIGSDTTRRGLIKIFHLFQHPVLNRRILYVLMEGILETFFPQHNIIDIFHKIHSKFEIFFFFFFVPGLRELGNNQN</sequence>
<dbReference type="SMART" id="SM00315">
    <property type="entry name" value="RGS"/>
    <property type="match status" value="1"/>
</dbReference>
<evidence type="ECO:0000313" key="7">
    <source>
        <dbReference type="EMBL" id="EEB18183.1"/>
    </source>
</evidence>
<evidence type="ECO:0000256" key="3">
    <source>
        <dbReference type="SAM" id="Phobius"/>
    </source>
</evidence>
<reference evidence="7" key="2">
    <citation type="submission" date="2007-04" db="EMBL/GenBank/DDBJ databases">
        <title>The genome of the human body louse.</title>
        <authorList>
            <consortium name="The Human Body Louse Genome Consortium"/>
            <person name="Kirkness E."/>
            <person name="Walenz B."/>
            <person name="Hass B."/>
            <person name="Bruggner R."/>
            <person name="Strausberg R."/>
        </authorList>
    </citation>
    <scope>NUCLEOTIDE SEQUENCE</scope>
    <source>
        <strain evidence="7">USDA</strain>
    </source>
</reference>
<dbReference type="AlphaFoldDB" id="E0VXS7"/>
<dbReference type="Gene3D" id="3.30.1520.10">
    <property type="entry name" value="Phox-like domain"/>
    <property type="match status" value="1"/>
</dbReference>
<feature type="domain" description="PXA" evidence="6">
    <location>
        <begin position="96"/>
        <end position="369"/>
    </location>
</feature>
<dbReference type="InterPro" id="IPR016137">
    <property type="entry name" value="RGS"/>
</dbReference>
<feature type="domain" description="RGS" evidence="4">
    <location>
        <begin position="460"/>
        <end position="584"/>
    </location>
</feature>
<dbReference type="CTD" id="8231616"/>
<feature type="compositionally biased region" description="Polar residues" evidence="2">
    <location>
        <begin position="199"/>
        <end position="245"/>
    </location>
</feature>
<comment type="similarity">
    <text evidence="1">Belongs to the sorting nexin family.</text>
</comment>
<dbReference type="SUPFAM" id="SSF48097">
    <property type="entry name" value="Regulator of G-protein signaling, RGS"/>
    <property type="match status" value="1"/>
</dbReference>
<dbReference type="GO" id="GO:0035091">
    <property type="term" value="F:phosphatidylinositol binding"/>
    <property type="evidence" value="ECO:0007669"/>
    <property type="project" value="InterPro"/>
</dbReference>
<dbReference type="SUPFAM" id="SSF64268">
    <property type="entry name" value="PX domain"/>
    <property type="match status" value="1"/>
</dbReference>
<dbReference type="Pfam" id="PF00787">
    <property type="entry name" value="PX"/>
    <property type="match status" value="1"/>
</dbReference>
<reference evidence="8" key="3">
    <citation type="submission" date="2020-05" db="UniProtKB">
        <authorList>
            <consortium name="EnsemblMetazoa"/>
        </authorList>
    </citation>
    <scope>IDENTIFICATION</scope>
    <source>
        <strain evidence="8">USDA</strain>
    </source>
</reference>
<organism>
    <name type="scientific">Pediculus humanus subsp. corporis</name>
    <name type="common">Body louse</name>
    <dbReference type="NCBI Taxonomy" id="121224"/>
    <lineage>
        <taxon>Eukaryota</taxon>
        <taxon>Metazoa</taxon>
        <taxon>Ecdysozoa</taxon>
        <taxon>Arthropoda</taxon>
        <taxon>Hexapoda</taxon>
        <taxon>Insecta</taxon>
        <taxon>Pterygota</taxon>
        <taxon>Neoptera</taxon>
        <taxon>Paraneoptera</taxon>
        <taxon>Psocodea</taxon>
        <taxon>Troctomorpha</taxon>
        <taxon>Phthiraptera</taxon>
        <taxon>Anoplura</taxon>
        <taxon>Pediculidae</taxon>
        <taxon>Pediculus</taxon>
    </lineage>
</organism>
<proteinExistence type="inferred from homology"/>
<dbReference type="InterPro" id="IPR001683">
    <property type="entry name" value="PX_dom"/>
</dbReference>
<dbReference type="InterPro" id="IPR037437">
    <property type="entry name" value="SNX13_PX"/>
</dbReference>
<dbReference type="GeneID" id="8231616"/>
<dbReference type="InterPro" id="IPR013937">
    <property type="entry name" value="Sorting_nexin_C"/>
</dbReference>
<dbReference type="SMART" id="SM00312">
    <property type="entry name" value="PX"/>
    <property type="match status" value="1"/>
</dbReference>
<dbReference type="Gene3D" id="1.10.167.10">
    <property type="entry name" value="Regulator of G-protein Signalling 4, domain 2"/>
    <property type="match status" value="1"/>
</dbReference>
<feature type="region of interest" description="Disordered" evidence="2">
    <location>
        <begin position="199"/>
        <end position="268"/>
    </location>
</feature>
<dbReference type="Pfam" id="PF00615">
    <property type="entry name" value="RGS"/>
    <property type="match status" value="1"/>
</dbReference>
<dbReference type="InterPro" id="IPR036305">
    <property type="entry name" value="RGS_sf"/>
</dbReference>
<gene>
    <name evidence="8" type="primary">8231616</name>
    <name evidence="7" type="ORF">Phum_PHUM504090</name>
</gene>
<dbReference type="OMA" id="CETINNT"/>
<keyword evidence="3" id="KW-1133">Transmembrane helix</keyword>
<evidence type="ECO:0000256" key="1">
    <source>
        <dbReference type="ARBA" id="ARBA00010883"/>
    </source>
</evidence>
<dbReference type="PROSITE" id="PS50132">
    <property type="entry name" value="RGS"/>
    <property type="match status" value="1"/>
</dbReference>
<dbReference type="EMBL" id="DS235840">
    <property type="protein sequence ID" value="EEB18183.1"/>
    <property type="molecule type" value="Genomic_DNA"/>
</dbReference>
<dbReference type="PANTHER" id="PTHR22775:SF3">
    <property type="entry name" value="SORTING NEXIN-13"/>
    <property type="match status" value="1"/>
</dbReference>
<keyword evidence="9" id="KW-1185">Reference proteome</keyword>
<evidence type="ECO:0000259" key="4">
    <source>
        <dbReference type="PROSITE" id="PS50132"/>
    </source>
</evidence>
<protein>
    <submittedName>
        <fullName evidence="7 8">Sorting nexin-13, putative</fullName>
    </submittedName>
</protein>
<dbReference type="InterPro" id="IPR003114">
    <property type="entry name" value="Phox_assoc"/>
</dbReference>
<dbReference type="KEGG" id="phu:Phum_PHUM504090"/>
<dbReference type="InParanoid" id="E0VXS7"/>
<evidence type="ECO:0000313" key="9">
    <source>
        <dbReference type="Proteomes" id="UP000009046"/>
    </source>
</evidence>
<evidence type="ECO:0000259" key="6">
    <source>
        <dbReference type="PROSITE" id="PS51207"/>
    </source>
</evidence>